<keyword evidence="3 8" id="KW-0548">Nucleotidyltransferase</keyword>
<evidence type="ECO:0000313" key="10">
    <source>
        <dbReference type="Proteomes" id="UP001062776"/>
    </source>
</evidence>
<organism evidence="9 10">
    <name type="scientific">Asaia krungthepensis NRIC 0535</name>
    <dbReference type="NCBI Taxonomy" id="1307925"/>
    <lineage>
        <taxon>Bacteria</taxon>
        <taxon>Pseudomonadati</taxon>
        <taxon>Pseudomonadota</taxon>
        <taxon>Alphaproteobacteria</taxon>
        <taxon>Acetobacterales</taxon>
        <taxon>Acetobacteraceae</taxon>
        <taxon>Asaia</taxon>
    </lineage>
</organism>
<dbReference type="Pfam" id="PF02696">
    <property type="entry name" value="SelO"/>
    <property type="match status" value="1"/>
</dbReference>
<dbReference type="RefSeq" id="WP_264815250.1">
    <property type="nucleotide sequence ID" value="NZ_BAPV01000010.1"/>
</dbReference>
<feature type="binding site" evidence="8">
    <location>
        <position position="256"/>
    </location>
    <ligand>
        <name>ATP</name>
        <dbReference type="ChEBI" id="CHEBI:30616"/>
    </ligand>
</feature>
<keyword evidence="7 8" id="KW-0460">Magnesium</keyword>
<dbReference type="Proteomes" id="UP001062776">
    <property type="component" value="Unassembled WGS sequence"/>
</dbReference>
<feature type="binding site" evidence="8">
    <location>
        <position position="87"/>
    </location>
    <ligand>
        <name>ATP</name>
        <dbReference type="ChEBI" id="CHEBI:30616"/>
    </ligand>
</feature>
<comment type="function">
    <text evidence="8">Nucleotidyltransferase involved in the post-translational modification of proteins. It can catalyze the addition of adenosine monophosphate (AMP) or uridine monophosphate (UMP) to a protein, resulting in modifications known as AMPylation and UMPylation.</text>
</comment>
<comment type="catalytic activity">
    <reaction evidence="8">
        <text>L-threonyl-[protein] + ATP = 3-O-(5'-adenylyl)-L-threonyl-[protein] + diphosphate</text>
        <dbReference type="Rhea" id="RHEA:54292"/>
        <dbReference type="Rhea" id="RHEA-COMP:11060"/>
        <dbReference type="Rhea" id="RHEA-COMP:13847"/>
        <dbReference type="ChEBI" id="CHEBI:30013"/>
        <dbReference type="ChEBI" id="CHEBI:30616"/>
        <dbReference type="ChEBI" id="CHEBI:33019"/>
        <dbReference type="ChEBI" id="CHEBI:138113"/>
        <dbReference type="EC" id="2.7.7.108"/>
    </reaction>
</comment>
<feature type="active site" description="Proton acceptor" evidence="8">
    <location>
        <position position="246"/>
    </location>
</feature>
<feature type="binding site" evidence="8">
    <location>
        <position position="84"/>
    </location>
    <ligand>
        <name>ATP</name>
        <dbReference type="ChEBI" id="CHEBI:30616"/>
    </ligand>
</feature>
<sequence>MQLPLRPASFPPGMAVQARPARLKSPRLIAVNTALAQDLGFSQDWLASQGAVSLFSGQWQDETLPPMAQAYAGHQFGQFVPQLGDGRAHLIGVATDMQGRIVDVQLKGSGPTPFSRRGDGLAALGPVLREYLVSEAMAALGVPTTRALAAVMTGETIWRDRPLSGAILTRVAASHLRVGTFQYSAARQDSEALRFLCNLAISRHYPEAASAENPARALFEAVVAAQAGLVAQWMSLGFVHGVMNTDNMAISGETIDYGPCAFLDVYRHDKVFSSIDRNGRYAYANQPRLAGWNLARLAETLLPFFEPDEERALVWAQEALGKFSALYETAWLDRMRPKFGFTRAQQGDKALIEQFLAIMEEDRLDWTLTFRRLARHELATDKAPSPALMHWLDAWQSRCASEGMSVSQRETLMRRTSPAVIARNHRVAEAIEAAENGDLSVFHALLARLARPYEDDAQYETPPRPEEVVQATFCGT</sequence>
<feature type="binding site" evidence="8">
    <location>
        <position position="86"/>
    </location>
    <ligand>
        <name>ATP</name>
        <dbReference type="ChEBI" id="CHEBI:30616"/>
    </ligand>
</feature>
<keyword evidence="10" id="KW-1185">Reference proteome</keyword>
<feature type="binding site" evidence="8">
    <location>
        <position position="120"/>
    </location>
    <ligand>
        <name>ATP</name>
        <dbReference type="ChEBI" id="CHEBI:30616"/>
    </ligand>
</feature>
<evidence type="ECO:0000256" key="6">
    <source>
        <dbReference type="ARBA" id="ARBA00022840"/>
    </source>
</evidence>
<feature type="binding site" evidence="8">
    <location>
        <position position="170"/>
    </location>
    <ligand>
        <name>ATP</name>
        <dbReference type="ChEBI" id="CHEBI:30616"/>
    </ligand>
</feature>
<dbReference type="InterPro" id="IPR003846">
    <property type="entry name" value="SelO"/>
</dbReference>
<feature type="binding site" evidence="8">
    <location>
        <position position="256"/>
    </location>
    <ligand>
        <name>Mg(2+)</name>
        <dbReference type="ChEBI" id="CHEBI:18420"/>
    </ligand>
</feature>
<dbReference type="PANTHER" id="PTHR32057">
    <property type="entry name" value="PROTEIN ADENYLYLTRANSFERASE SELO, MITOCHONDRIAL"/>
    <property type="match status" value="1"/>
</dbReference>
<accession>A0ABQ0Q2A0</accession>
<evidence type="ECO:0000256" key="3">
    <source>
        <dbReference type="ARBA" id="ARBA00022695"/>
    </source>
</evidence>
<dbReference type="NCBIfam" id="NF000658">
    <property type="entry name" value="PRK00029.1"/>
    <property type="match status" value="1"/>
</dbReference>
<evidence type="ECO:0000256" key="4">
    <source>
        <dbReference type="ARBA" id="ARBA00022723"/>
    </source>
</evidence>
<evidence type="ECO:0000256" key="7">
    <source>
        <dbReference type="ARBA" id="ARBA00022842"/>
    </source>
</evidence>
<comment type="catalytic activity">
    <reaction evidence="8">
        <text>L-histidyl-[protein] + UTP = N(tele)-(5'-uridylyl)-L-histidyl-[protein] + diphosphate</text>
        <dbReference type="Rhea" id="RHEA:83891"/>
        <dbReference type="Rhea" id="RHEA-COMP:9745"/>
        <dbReference type="Rhea" id="RHEA-COMP:20239"/>
        <dbReference type="ChEBI" id="CHEBI:29979"/>
        <dbReference type="ChEBI" id="CHEBI:33019"/>
        <dbReference type="ChEBI" id="CHEBI:46398"/>
        <dbReference type="ChEBI" id="CHEBI:233474"/>
    </reaction>
</comment>
<dbReference type="HAMAP" id="MF_00692">
    <property type="entry name" value="SelO"/>
    <property type="match status" value="1"/>
</dbReference>
<keyword evidence="4 8" id="KW-0479">Metal-binding</keyword>
<dbReference type="EC" id="2.7.7.-" evidence="8"/>
<gene>
    <name evidence="8" type="primary">ydiU</name>
    <name evidence="8" type="synonym">selO</name>
    <name evidence="9" type="ORF">AA0535_1414</name>
</gene>
<keyword evidence="6 8" id="KW-0067">ATP-binding</keyword>
<reference evidence="9" key="1">
    <citation type="submission" date="2013-04" db="EMBL/GenBank/DDBJ databases">
        <title>The genome sequencing project of 58 acetic acid bacteria.</title>
        <authorList>
            <person name="Okamoto-Kainuma A."/>
            <person name="Ishikawa M."/>
            <person name="Umino S."/>
            <person name="Koizumi Y."/>
            <person name="Shiwa Y."/>
            <person name="Yoshikawa H."/>
            <person name="Matsutani M."/>
            <person name="Matsushita K."/>
        </authorList>
    </citation>
    <scope>NUCLEOTIDE SEQUENCE</scope>
    <source>
        <strain evidence="9">NRIC 0535</strain>
    </source>
</reference>
<evidence type="ECO:0000256" key="5">
    <source>
        <dbReference type="ARBA" id="ARBA00022741"/>
    </source>
</evidence>
<comment type="catalytic activity">
    <reaction evidence="8">
        <text>L-seryl-[protein] + ATP = 3-O-(5'-adenylyl)-L-seryl-[protein] + diphosphate</text>
        <dbReference type="Rhea" id="RHEA:58120"/>
        <dbReference type="Rhea" id="RHEA-COMP:9863"/>
        <dbReference type="Rhea" id="RHEA-COMP:15073"/>
        <dbReference type="ChEBI" id="CHEBI:29999"/>
        <dbReference type="ChEBI" id="CHEBI:30616"/>
        <dbReference type="ChEBI" id="CHEBI:33019"/>
        <dbReference type="ChEBI" id="CHEBI:142516"/>
        <dbReference type="EC" id="2.7.7.108"/>
    </reaction>
</comment>
<evidence type="ECO:0000256" key="1">
    <source>
        <dbReference type="ARBA" id="ARBA00009747"/>
    </source>
</evidence>
<comment type="caution">
    <text evidence="9">The sequence shown here is derived from an EMBL/GenBank/DDBJ whole genome shotgun (WGS) entry which is preliminary data.</text>
</comment>
<comment type="catalytic activity">
    <reaction evidence="8">
        <text>L-tyrosyl-[protein] + UTP = O-(5'-uridylyl)-L-tyrosyl-[protein] + diphosphate</text>
        <dbReference type="Rhea" id="RHEA:83887"/>
        <dbReference type="Rhea" id="RHEA-COMP:10136"/>
        <dbReference type="Rhea" id="RHEA-COMP:20238"/>
        <dbReference type="ChEBI" id="CHEBI:33019"/>
        <dbReference type="ChEBI" id="CHEBI:46398"/>
        <dbReference type="ChEBI" id="CHEBI:46858"/>
        <dbReference type="ChEBI" id="CHEBI:90602"/>
    </reaction>
</comment>
<evidence type="ECO:0000256" key="8">
    <source>
        <dbReference type="HAMAP-Rule" id="MF_00692"/>
    </source>
</evidence>
<proteinExistence type="inferred from homology"/>
<comment type="similarity">
    <text evidence="1 8">Belongs to the SELO family.</text>
</comment>
<keyword evidence="5 8" id="KW-0547">Nucleotide-binding</keyword>
<evidence type="ECO:0000256" key="2">
    <source>
        <dbReference type="ARBA" id="ARBA00022679"/>
    </source>
</evidence>
<feature type="binding site" evidence="8">
    <location>
        <position position="119"/>
    </location>
    <ligand>
        <name>ATP</name>
        <dbReference type="ChEBI" id="CHEBI:30616"/>
    </ligand>
</feature>
<feature type="binding site" evidence="8">
    <location>
        <position position="247"/>
    </location>
    <ligand>
        <name>Mg(2+)</name>
        <dbReference type="ChEBI" id="CHEBI:18420"/>
    </ligand>
</feature>
<protein>
    <recommendedName>
        <fullName evidence="8">Protein nucleotidyltransferase YdiU</fullName>
        <ecNumber evidence="8">2.7.7.-</ecNumber>
    </recommendedName>
    <alternativeName>
        <fullName evidence="8">Protein adenylyltransferase YdiU</fullName>
        <ecNumber evidence="8">2.7.7.108</ecNumber>
    </alternativeName>
    <alternativeName>
        <fullName evidence="8">Protein uridylyltransferase YdiU</fullName>
        <ecNumber evidence="8">2.7.7.-</ecNumber>
    </alternativeName>
</protein>
<keyword evidence="2 8" id="KW-0808">Transferase</keyword>
<evidence type="ECO:0000313" key="9">
    <source>
        <dbReference type="EMBL" id="GBQ87963.1"/>
    </source>
</evidence>
<keyword evidence="8" id="KW-0464">Manganese</keyword>
<feature type="binding site" evidence="8">
    <location>
        <position position="177"/>
    </location>
    <ligand>
        <name>ATP</name>
        <dbReference type="ChEBI" id="CHEBI:30616"/>
    </ligand>
</feature>
<name>A0ABQ0Q2A0_9PROT</name>
<feature type="binding site" evidence="8">
    <location>
        <position position="107"/>
    </location>
    <ligand>
        <name>ATP</name>
        <dbReference type="ChEBI" id="CHEBI:30616"/>
    </ligand>
</feature>
<dbReference type="EMBL" id="BAPV01000010">
    <property type="protein sequence ID" value="GBQ87963.1"/>
    <property type="molecule type" value="Genomic_DNA"/>
</dbReference>
<comment type="catalytic activity">
    <reaction evidence="8">
        <text>L-tyrosyl-[protein] + ATP = O-(5'-adenylyl)-L-tyrosyl-[protein] + diphosphate</text>
        <dbReference type="Rhea" id="RHEA:54288"/>
        <dbReference type="Rhea" id="RHEA-COMP:10136"/>
        <dbReference type="Rhea" id="RHEA-COMP:13846"/>
        <dbReference type="ChEBI" id="CHEBI:30616"/>
        <dbReference type="ChEBI" id="CHEBI:33019"/>
        <dbReference type="ChEBI" id="CHEBI:46858"/>
        <dbReference type="ChEBI" id="CHEBI:83624"/>
        <dbReference type="EC" id="2.7.7.108"/>
    </reaction>
</comment>
<comment type="catalytic activity">
    <reaction evidence="8">
        <text>L-seryl-[protein] + UTP = O-(5'-uridylyl)-L-seryl-[protein] + diphosphate</text>
        <dbReference type="Rhea" id="RHEA:64604"/>
        <dbReference type="Rhea" id="RHEA-COMP:9863"/>
        <dbReference type="Rhea" id="RHEA-COMP:16635"/>
        <dbReference type="ChEBI" id="CHEBI:29999"/>
        <dbReference type="ChEBI" id="CHEBI:33019"/>
        <dbReference type="ChEBI" id="CHEBI:46398"/>
        <dbReference type="ChEBI" id="CHEBI:156051"/>
    </reaction>
</comment>
<dbReference type="PANTHER" id="PTHR32057:SF14">
    <property type="entry name" value="PROTEIN ADENYLYLTRANSFERASE SELO, MITOCHONDRIAL"/>
    <property type="match status" value="1"/>
</dbReference>
<dbReference type="EC" id="2.7.7.108" evidence="8"/>
<comment type="cofactor">
    <cofactor evidence="8">
        <name>Mg(2+)</name>
        <dbReference type="ChEBI" id="CHEBI:18420"/>
    </cofactor>
    <cofactor evidence="8">
        <name>Mn(2+)</name>
        <dbReference type="ChEBI" id="CHEBI:29035"/>
    </cofactor>
</comment>